<evidence type="ECO:0000313" key="4">
    <source>
        <dbReference type="WBParaSite" id="Csp11.Scaffold629.g7646.t2"/>
    </source>
</evidence>
<name>A0A1I7UBF9_9PELO</name>
<sequence>MPVYWSDYVPSSCRENKTVFASSEFLLSAYHFTAIFTIALSIFTFYVIIRKTPRKMKNMKVPMIIAHAWSTNLDIFFTVLAAPFLFFPTAAGLPLGTFGALGVDSRIVAYMGQLSIRVPCPCIEFYEKGTLVLLKGGEFLPFLSITGGLVIVLGQSLFFYGHTAYNLNFVKNARVSESTRALQKKFFGYVTMQMTIPWTIMAGPIVYSLYADRNNYYNQGNDPFVIFSSFFLAANNFAMLCMAMHGFLSTGCMIFIIKPYRDFVVNLVKGNYENNSNDSWGTTTNLPQPSVRLGSVSD</sequence>
<feature type="transmembrane region" description="Helical" evidence="2">
    <location>
        <begin position="186"/>
        <end position="210"/>
    </location>
</feature>
<keyword evidence="2" id="KW-1133">Transmembrane helix</keyword>
<dbReference type="AlphaFoldDB" id="A0A1I7UBF9"/>
<evidence type="ECO:0000256" key="1">
    <source>
        <dbReference type="SAM" id="MobiDB-lite"/>
    </source>
</evidence>
<accession>A0A1I7UBF9</accession>
<feature type="transmembrane region" description="Helical" evidence="2">
    <location>
        <begin position="61"/>
        <end position="86"/>
    </location>
</feature>
<keyword evidence="2" id="KW-0812">Transmembrane</keyword>
<proteinExistence type="predicted"/>
<dbReference type="WBParaSite" id="Csp11.Scaffold629.g7646.t2">
    <property type="protein sequence ID" value="Csp11.Scaffold629.g7646.t2"/>
    <property type="gene ID" value="Csp11.Scaffold629.g7646"/>
</dbReference>
<protein>
    <submittedName>
        <fullName evidence="4">7TM_GPCR_Srx domain-containing protein</fullName>
    </submittedName>
</protein>
<feature type="region of interest" description="Disordered" evidence="1">
    <location>
        <begin position="278"/>
        <end position="298"/>
    </location>
</feature>
<dbReference type="PANTHER" id="PTHR22941:SF155">
    <property type="entry name" value="SERPENTINE RECEPTOR, CLASS H"/>
    <property type="match status" value="1"/>
</dbReference>
<evidence type="ECO:0000313" key="3">
    <source>
        <dbReference type="Proteomes" id="UP000095282"/>
    </source>
</evidence>
<evidence type="ECO:0000256" key="2">
    <source>
        <dbReference type="SAM" id="Phobius"/>
    </source>
</evidence>
<dbReference type="eggNOG" id="ENOG502TG53">
    <property type="taxonomic scope" value="Eukaryota"/>
</dbReference>
<dbReference type="InterPro" id="IPR019422">
    <property type="entry name" value="7TM_GPCR_serpentine_rcpt_Srh"/>
</dbReference>
<dbReference type="InterPro" id="IPR053220">
    <property type="entry name" value="Nematode_rcpt-like_serp_H"/>
</dbReference>
<feature type="transmembrane region" description="Helical" evidence="2">
    <location>
        <begin position="29"/>
        <end position="49"/>
    </location>
</feature>
<keyword evidence="3" id="KW-1185">Reference proteome</keyword>
<feature type="transmembrane region" description="Helical" evidence="2">
    <location>
        <begin position="230"/>
        <end position="257"/>
    </location>
</feature>
<organism evidence="3 4">
    <name type="scientific">Caenorhabditis tropicalis</name>
    <dbReference type="NCBI Taxonomy" id="1561998"/>
    <lineage>
        <taxon>Eukaryota</taxon>
        <taxon>Metazoa</taxon>
        <taxon>Ecdysozoa</taxon>
        <taxon>Nematoda</taxon>
        <taxon>Chromadorea</taxon>
        <taxon>Rhabditida</taxon>
        <taxon>Rhabditina</taxon>
        <taxon>Rhabditomorpha</taxon>
        <taxon>Rhabditoidea</taxon>
        <taxon>Rhabditidae</taxon>
        <taxon>Peloderinae</taxon>
        <taxon>Caenorhabditis</taxon>
    </lineage>
</organism>
<feature type="transmembrane region" description="Helical" evidence="2">
    <location>
        <begin position="139"/>
        <end position="165"/>
    </location>
</feature>
<feature type="compositionally biased region" description="Polar residues" evidence="1">
    <location>
        <begin position="278"/>
        <end position="288"/>
    </location>
</feature>
<dbReference type="Pfam" id="PF10318">
    <property type="entry name" value="7TM_GPCR_Srh"/>
    <property type="match status" value="2"/>
</dbReference>
<dbReference type="PANTHER" id="PTHR22941">
    <property type="entry name" value="SERPENTINE RECEPTOR"/>
    <property type="match status" value="1"/>
</dbReference>
<keyword evidence="2" id="KW-0472">Membrane</keyword>
<reference evidence="4" key="1">
    <citation type="submission" date="2016-11" db="UniProtKB">
        <authorList>
            <consortium name="WormBaseParasite"/>
        </authorList>
    </citation>
    <scope>IDENTIFICATION</scope>
</reference>
<dbReference type="Proteomes" id="UP000095282">
    <property type="component" value="Unplaced"/>
</dbReference>